<evidence type="ECO:0000313" key="8">
    <source>
        <dbReference type="EMBL" id="CAD0195123.1"/>
    </source>
</evidence>
<dbReference type="InterPro" id="IPR015797">
    <property type="entry name" value="NUDIX_hydrolase-like_dom_sf"/>
</dbReference>
<evidence type="ECO:0000256" key="1">
    <source>
        <dbReference type="ARBA" id="ARBA00001936"/>
    </source>
</evidence>
<sequence>MTRTRSASFANSVVFPGGVSEPVDGSPRWSQLLSSFGYTEQDFEALHHPAGEITPIFQDNPIQRHIALRITAIRETFEELGLLICSRQRKGDRTGLWADTIADIDVKYWQERLTKDPAAFNTLCEEHKCYPDIWSLHYWSNWLTPIKFPKRFDTAFFVAALENKPEGIKSSSEVADVEWLTPAEVFKSNRELYPPQIYELYRLAHVKDLSKLIQFAKQRSGHATEVSYPVLVKANDGLLSLLPGDDLYPTSLDFNDNTIKFIDKPILELREGCQTLHRLEFSKKSKQLIIQNYKPEHHITMEDKTYLANIA</sequence>
<dbReference type="OrthoDB" id="1695362at2759"/>
<accession>A0A9N8PYQ9</accession>
<dbReference type="Gene3D" id="3.90.79.10">
    <property type="entry name" value="Nucleoside Triphosphate Pyrophosphohydrolase"/>
    <property type="match status" value="1"/>
</dbReference>
<gene>
    <name evidence="8" type="ORF">CINC_LOCUS5971</name>
</gene>
<keyword evidence="5" id="KW-0378">Hydrolase</keyword>
<keyword evidence="7" id="KW-0464">Manganese</keyword>
<evidence type="ECO:0000256" key="4">
    <source>
        <dbReference type="ARBA" id="ARBA00022723"/>
    </source>
</evidence>
<name>A0A9N8PYQ9_CHRIL</name>
<dbReference type="PANTHER" id="PTHR12318:SF0">
    <property type="entry name" value="ACYL-COENZYME A DIPHOSPHATASE NUDT19"/>
    <property type="match status" value="1"/>
</dbReference>
<dbReference type="AlphaFoldDB" id="A0A9N8PYQ9"/>
<comment type="cofactor">
    <cofactor evidence="2">
        <name>Mg(2+)</name>
        <dbReference type="ChEBI" id="CHEBI:18420"/>
    </cofactor>
</comment>
<evidence type="ECO:0000256" key="7">
    <source>
        <dbReference type="ARBA" id="ARBA00023211"/>
    </source>
</evidence>
<organism evidence="8 9">
    <name type="scientific">Chrysodeixis includens</name>
    <name type="common">Soybean looper</name>
    <name type="synonym">Pseudoplusia includens</name>
    <dbReference type="NCBI Taxonomy" id="689277"/>
    <lineage>
        <taxon>Eukaryota</taxon>
        <taxon>Metazoa</taxon>
        <taxon>Ecdysozoa</taxon>
        <taxon>Arthropoda</taxon>
        <taxon>Hexapoda</taxon>
        <taxon>Insecta</taxon>
        <taxon>Pterygota</taxon>
        <taxon>Neoptera</taxon>
        <taxon>Endopterygota</taxon>
        <taxon>Lepidoptera</taxon>
        <taxon>Glossata</taxon>
        <taxon>Ditrysia</taxon>
        <taxon>Noctuoidea</taxon>
        <taxon>Noctuidae</taxon>
        <taxon>Plusiinae</taxon>
        <taxon>Chrysodeixis</taxon>
    </lineage>
</organism>
<comment type="similarity">
    <text evidence="3">Belongs to the Nudix hydrolase family.</text>
</comment>
<evidence type="ECO:0000256" key="5">
    <source>
        <dbReference type="ARBA" id="ARBA00022801"/>
    </source>
</evidence>
<evidence type="ECO:0000313" key="9">
    <source>
        <dbReference type="Proteomes" id="UP001154114"/>
    </source>
</evidence>
<dbReference type="SUPFAM" id="SSF55811">
    <property type="entry name" value="Nudix"/>
    <property type="match status" value="1"/>
</dbReference>
<keyword evidence="6" id="KW-0460">Magnesium</keyword>
<keyword evidence="4" id="KW-0479">Metal-binding</keyword>
<protein>
    <recommendedName>
        <fullName evidence="10">Nudix hydrolase domain-containing protein</fullName>
    </recommendedName>
</protein>
<proteinExistence type="inferred from homology"/>
<evidence type="ECO:0000256" key="3">
    <source>
        <dbReference type="ARBA" id="ARBA00005582"/>
    </source>
</evidence>
<evidence type="ECO:0000256" key="6">
    <source>
        <dbReference type="ARBA" id="ARBA00022842"/>
    </source>
</evidence>
<dbReference type="PANTHER" id="PTHR12318">
    <property type="entry name" value="TESTOSTERONE-REGULATED PROTEIN RP2"/>
    <property type="match status" value="1"/>
</dbReference>
<dbReference type="GO" id="GO:0016818">
    <property type="term" value="F:hydrolase activity, acting on acid anhydrides, in phosphorus-containing anhydrides"/>
    <property type="evidence" value="ECO:0007669"/>
    <property type="project" value="InterPro"/>
</dbReference>
<dbReference type="InterPro" id="IPR039121">
    <property type="entry name" value="NUDT19"/>
</dbReference>
<comment type="cofactor">
    <cofactor evidence="1">
        <name>Mn(2+)</name>
        <dbReference type="ChEBI" id="CHEBI:29035"/>
    </cofactor>
</comment>
<dbReference type="GO" id="GO:0005739">
    <property type="term" value="C:mitochondrion"/>
    <property type="evidence" value="ECO:0007669"/>
    <property type="project" value="TreeGrafter"/>
</dbReference>
<dbReference type="EMBL" id="LR824005">
    <property type="protein sequence ID" value="CAD0195123.1"/>
    <property type="molecule type" value="Genomic_DNA"/>
</dbReference>
<keyword evidence="9" id="KW-1185">Reference proteome</keyword>
<dbReference type="Proteomes" id="UP001154114">
    <property type="component" value="Chromosome 2"/>
</dbReference>
<reference evidence="8" key="1">
    <citation type="submission" date="2021-12" db="EMBL/GenBank/DDBJ databases">
        <authorList>
            <person name="King R."/>
        </authorList>
    </citation>
    <scope>NUCLEOTIDE SEQUENCE</scope>
</reference>
<dbReference type="CDD" id="cd18870">
    <property type="entry name" value="NUDIX_AcylCoAdiphos_Nudt19"/>
    <property type="match status" value="1"/>
</dbReference>
<evidence type="ECO:0008006" key="10">
    <source>
        <dbReference type="Google" id="ProtNLM"/>
    </source>
</evidence>
<dbReference type="GO" id="GO:0046872">
    <property type="term" value="F:metal ion binding"/>
    <property type="evidence" value="ECO:0007669"/>
    <property type="project" value="UniProtKB-KW"/>
</dbReference>
<evidence type="ECO:0000256" key="2">
    <source>
        <dbReference type="ARBA" id="ARBA00001946"/>
    </source>
</evidence>